<dbReference type="PROSITE" id="PS50103">
    <property type="entry name" value="ZF_C3H1"/>
    <property type="match status" value="1"/>
</dbReference>
<dbReference type="OrthoDB" id="1431934at2759"/>
<dbReference type="GO" id="GO:0043130">
    <property type="term" value="F:ubiquitin binding"/>
    <property type="evidence" value="ECO:0007669"/>
    <property type="project" value="TreeGrafter"/>
</dbReference>
<evidence type="ECO:0000256" key="8">
    <source>
        <dbReference type="PROSITE-ProRule" id="PRU00723"/>
    </source>
</evidence>
<accession>A0A8H4UG44</accession>
<dbReference type="InterPro" id="IPR001841">
    <property type="entry name" value="Znf_RING"/>
</dbReference>
<evidence type="ECO:0000256" key="5">
    <source>
        <dbReference type="ARBA" id="ARBA00022771"/>
    </source>
</evidence>
<dbReference type="SUPFAM" id="SSF90229">
    <property type="entry name" value="CCCH zinc finger"/>
    <property type="match status" value="1"/>
</dbReference>
<dbReference type="InterPro" id="IPR000571">
    <property type="entry name" value="Znf_CCCH"/>
</dbReference>
<sequence>MGNTLGTQTRQVLPPAQEPHPGLAYDDFLRIEEAWQPNPQRPRRPRGAWSPRTFYIRRISQAAPARRSRRPCRFFARGNCKKGDACSFSHDLFDEDGGEQDGKGFHNDDSAYEWTRELGGASAEFGDGAAIKEIFLSSDYSAIRIDSIPRDYSVSSVLKLLAEVNLSVTADDIRLIKPSNSGIATATVKVRDPAFAKTACYRLRTSVNAVHFNVYSVPVLIPRTSDFDRVQSRHVRCSWYRMIRTACLEYGNWATAARVHQRFAVGHYLVRGNRVKSDFPVLQRRNRRDIWMVKLTRLAETVEEEDITRAIPPFDEPGQVKLEEPIYSADLETNPTLIRSMLEGFGALERWDTMDNLSGGTNIARVAFVEESQAMAAVSSLNETPLPFCPLSKLFIHLISSVKFNVPNRVYNVIRGRINSQRAFWDMHSIHFFNFSPRGSHRVLMLQGEDRKRVARAQRGLEAIIKGQAMTKGGKNVWHADFKDRYAYRAVKSIEDDMGVVIIRDARSSQFRIFGPEKQFAPATRVLNQLIQDMAVSARVAPGDQAEARDEAQNLETVCTICFCEAEEPIRTLCGHVYCGLCFVNMCQAEGSKPGEFCIACLGGSGTCGKVLNLLEIHDRVVAKTFDSILKSSFSSYIRRHPGEFRYCPTPDCDSIYRVTSDSIVLPKKFTCGKCRLSTCTSCHASHPDKTCAEHKGDASGGLEELLRAKERLGVQDCPKCSTSIEKIHGCDHMLCTRCGIHICWICLRTFKEREPCYEHLDKLHGNIGF</sequence>
<dbReference type="InterPro" id="IPR013087">
    <property type="entry name" value="Znf_C2H2_type"/>
</dbReference>
<feature type="domain" description="RING-type" evidence="12">
    <location>
        <begin position="555"/>
        <end position="770"/>
    </location>
</feature>
<keyword evidence="5 8" id="KW-0863">Zinc-finger</keyword>
<feature type="domain" description="RING-type" evidence="10">
    <location>
        <begin position="559"/>
        <end position="601"/>
    </location>
</feature>
<protein>
    <recommendedName>
        <fullName evidence="15">RING-type E3 ubiquitin transferase</fullName>
    </recommendedName>
</protein>
<dbReference type="Pfam" id="PF22191">
    <property type="entry name" value="IBR_1"/>
    <property type="match status" value="1"/>
</dbReference>
<dbReference type="Proteomes" id="UP000635477">
    <property type="component" value="Unassembled WGS sequence"/>
</dbReference>
<organism evidence="13 14">
    <name type="scientific">Fusarium zealandicum</name>
    <dbReference type="NCBI Taxonomy" id="1053134"/>
    <lineage>
        <taxon>Eukaryota</taxon>
        <taxon>Fungi</taxon>
        <taxon>Dikarya</taxon>
        <taxon>Ascomycota</taxon>
        <taxon>Pezizomycotina</taxon>
        <taxon>Sordariomycetes</taxon>
        <taxon>Hypocreomycetidae</taxon>
        <taxon>Hypocreales</taxon>
        <taxon>Nectriaceae</taxon>
        <taxon>Fusarium</taxon>
        <taxon>Fusarium staphyleae species complex</taxon>
    </lineage>
</organism>
<dbReference type="CDD" id="cd22585">
    <property type="entry name" value="Rcat_RBR_DEAH12-like"/>
    <property type="match status" value="1"/>
</dbReference>
<reference evidence="13" key="1">
    <citation type="journal article" date="2020" name="BMC Genomics">
        <title>Correction to: Identification and distribution of gene clusters required for synthesis of sphingolipid metabolism inhibitors in diverse species of the filamentous fungus Fusarium.</title>
        <authorList>
            <person name="Kim H.S."/>
            <person name="Lohmar J.M."/>
            <person name="Busman M."/>
            <person name="Brown D.W."/>
            <person name="Naumann T.A."/>
            <person name="Divon H.H."/>
            <person name="Lysoe E."/>
            <person name="Uhlig S."/>
            <person name="Proctor R.H."/>
        </authorList>
    </citation>
    <scope>NUCLEOTIDE SEQUENCE</scope>
    <source>
        <strain evidence="13">NRRL 22465</strain>
    </source>
</reference>
<dbReference type="Pfam" id="PF00642">
    <property type="entry name" value="zf-CCCH"/>
    <property type="match status" value="1"/>
</dbReference>
<dbReference type="EMBL" id="JABEYC010000626">
    <property type="protein sequence ID" value="KAF4975582.1"/>
    <property type="molecule type" value="Genomic_DNA"/>
</dbReference>
<dbReference type="SMART" id="SM00356">
    <property type="entry name" value="ZnF_C3H1"/>
    <property type="match status" value="1"/>
</dbReference>
<evidence type="ECO:0000256" key="4">
    <source>
        <dbReference type="ARBA" id="ARBA00022737"/>
    </source>
</evidence>
<reference evidence="13" key="2">
    <citation type="submission" date="2020-05" db="EMBL/GenBank/DDBJ databases">
        <authorList>
            <person name="Kim H.-S."/>
            <person name="Proctor R.H."/>
            <person name="Brown D.W."/>
        </authorList>
    </citation>
    <scope>NUCLEOTIDE SEQUENCE</scope>
    <source>
        <strain evidence="13">NRRL 22465</strain>
    </source>
</reference>
<dbReference type="Gene3D" id="4.10.1000.10">
    <property type="entry name" value="Zinc finger, CCCH-type"/>
    <property type="match status" value="1"/>
</dbReference>
<dbReference type="Pfam" id="PF01485">
    <property type="entry name" value="IBR"/>
    <property type="match status" value="1"/>
</dbReference>
<evidence type="ECO:0000259" key="10">
    <source>
        <dbReference type="PROSITE" id="PS50089"/>
    </source>
</evidence>
<dbReference type="GO" id="GO:0097039">
    <property type="term" value="P:protein linear polyubiquitination"/>
    <property type="evidence" value="ECO:0007669"/>
    <property type="project" value="TreeGrafter"/>
</dbReference>
<dbReference type="InterPro" id="IPR036855">
    <property type="entry name" value="Znf_CCCH_sf"/>
</dbReference>
<evidence type="ECO:0000256" key="9">
    <source>
        <dbReference type="SAM" id="MobiDB-lite"/>
    </source>
</evidence>
<dbReference type="SUPFAM" id="SSF57850">
    <property type="entry name" value="RING/U-box"/>
    <property type="match status" value="2"/>
</dbReference>
<evidence type="ECO:0000256" key="6">
    <source>
        <dbReference type="ARBA" id="ARBA00022786"/>
    </source>
</evidence>
<evidence type="ECO:0000259" key="12">
    <source>
        <dbReference type="PROSITE" id="PS51873"/>
    </source>
</evidence>
<keyword evidence="7 8" id="KW-0862">Zinc</keyword>
<dbReference type="InterPro" id="IPR051628">
    <property type="entry name" value="LUBAC_E3_Ligases"/>
</dbReference>
<evidence type="ECO:0008006" key="15">
    <source>
        <dbReference type="Google" id="ProtNLM"/>
    </source>
</evidence>
<dbReference type="PANTHER" id="PTHR22770">
    <property type="entry name" value="UBIQUITIN CONJUGATING ENZYME 7 INTERACTING PROTEIN-RELATED"/>
    <property type="match status" value="1"/>
</dbReference>
<comment type="caution">
    <text evidence="13">The sequence shown here is derived from an EMBL/GenBank/DDBJ whole genome shotgun (WGS) entry which is preliminary data.</text>
</comment>
<evidence type="ECO:0000313" key="13">
    <source>
        <dbReference type="EMBL" id="KAF4975582.1"/>
    </source>
</evidence>
<feature type="compositionally biased region" description="Polar residues" evidence="9">
    <location>
        <begin position="1"/>
        <end position="11"/>
    </location>
</feature>
<keyword evidence="6" id="KW-0833">Ubl conjugation pathway</keyword>
<feature type="domain" description="C3H1-type" evidence="11">
    <location>
        <begin position="66"/>
        <end position="93"/>
    </location>
</feature>
<keyword evidence="2" id="KW-0808">Transferase</keyword>
<dbReference type="PROSITE" id="PS51873">
    <property type="entry name" value="TRIAD"/>
    <property type="match status" value="1"/>
</dbReference>
<evidence type="ECO:0000256" key="7">
    <source>
        <dbReference type="ARBA" id="ARBA00022833"/>
    </source>
</evidence>
<dbReference type="CDD" id="cd20335">
    <property type="entry name" value="BRcat_RBR"/>
    <property type="match status" value="1"/>
</dbReference>
<dbReference type="SMART" id="SM00647">
    <property type="entry name" value="IBR"/>
    <property type="match status" value="1"/>
</dbReference>
<evidence type="ECO:0000259" key="11">
    <source>
        <dbReference type="PROSITE" id="PS50103"/>
    </source>
</evidence>
<keyword evidence="4" id="KW-0677">Repeat</keyword>
<dbReference type="Gene3D" id="1.20.120.1750">
    <property type="match status" value="1"/>
</dbReference>
<dbReference type="InterPro" id="IPR002867">
    <property type="entry name" value="IBR_dom"/>
</dbReference>
<dbReference type="PANTHER" id="PTHR22770:SF13">
    <property type="entry name" value="RING-TYPE DOMAIN-CONTAINING PROTEIN"/>
    <property type="match status" value="1"/>
</dbReference>
<gene>
    <name evidence="13" type="ORF">FZEAL_7654</name>
</gene>
<comment type="pathway">
    <text evidence="1">Protein modification; protein ubiquitination.</text>
</comment>
<dbReference type="GO" id="GO:0004842">
    <property type="term" value="F:ubiquitin-protein transferase activity"/>
    <property type="evidence" value="ECO:0007669"/>
    <property type="project" value="TreeGrafter"/>
</dbReference>
<feature type="region of interest" description="Disordered" evidence="9">
    <location>
        <begin position="1"/>
        <end position="23"/>
    </location>
</feature>
<dbReference type="InterPro" id="IPR013083">
    <property type="entry name" value="Znf_RING/FYVE/PHD"/>
</dbReference>
<keyword evidence="3 8" id="KW-0479">Metal-binding</keyword>
<dbReference type="Gene3D" id="3.30.40.10">
    <property type="entry name" value="Zinc/RING finger domain, C3HC4 (zinc finger)"/>
    <property type="match status" value="1"/>
</dbReference>
<dbReference type="AlphaFoldDB" id="A0A8H4UG44"/>
<name>A0A8H4UG44_9HYPO</name>
<evidence type="ECO:0000256" key="2">
    <source>
        <dbReference type="ARBA" id="ARBA00022679"/>
    </source>
</evidence>
<dbReference type="GO" id="GO:0000151">
    <property type="term" value="C:ubiquitin ligase complex"/>
    <property type="evidence" value="ECO:0007669"/>
    <property type="project" value="TreeGrafter"/>
</dbReference>
<keyword evidence="14" id="KW-1185">Reference proteome</keyword>
<evidence type="ECO:0000313" key="14">
    <source>
        <dbReference type="Proteomes" id="UP000635477"/>
    </source>
</evidence>
<dbReference type="PROSITE" id="PS00028">
    <property type="entry name" value="ZINC_FINGER_C2H2_1"/>
    <property type="match status" value="1"/>
</dbReference>
<proteinExistence type="predicted"/>
<dbReference type="GO" id="GO:0008270">
    <property type="term" value="F:zinc ion binding"/>
    <property type="evidence" value="ECO:0007669"/>
    <property type="project" value="UniProtKB-KW"/>
</dbReference>
<feature type="zinc finger region" description="C3H1-type" evidence="8">
    <location>
        <begin position="66"/>
        <end position="93"/>
    </location>
</feature>
<dbReference type="InterPro" id="IPR044066">
    <property type="entry name" value="TRIAD_supradom"/>
</dbReference>
<dbReference type="PROSITE" id="PS50089">
    <property type="entry name" value="ZF_RING_2"/>
    <property type="match status" value="1"/>
</dbReference>
<dbReference type="GO" id="GO:0043161">
    <property type="term" value="P:proteasome-mediated ubiquitin-dependent protein catabolic process"/>
    <property type="evidence" value="ECO:0007669"/>
    <property type="project" value="TreeGrafter"/>
</dbReference>
<evidence type="ECO:0000256" key="3">
    <source>
        <dbReference type="ARBA" id="ARBA00022723"/>
    </source>
</evidence>
<evidence type="ECO:0000256" key="1">
    <source>
        <dbReference type="ARBA" id="ARBA00004906"/>
    </source>
</evidence>